<dbReference type="SMART" id="SM00256">
    <property type="entry name" value="FBOX"/>
    <property type="match status" value="1"/>
</dbReference>
<dbReference type="InterPro" id="IPR050796">
    <property type="entry name" value="SCF_F-box_component"/>
</dbReference>
<keyword evidence="4" id="KW-1185">Reference proteome</keyword>
<proteinExistence type="predicted"/>
<dbReference type="EMBL" id="JAWXYG010000006">
    <property type="protein sequence ID" value="KAK4269666.1"/>
    <property type="molecule type" value="Genomic_DNA"/>
</dbReference>
<dbReference type="PROSITE" id="PS50181">
    <property type="entry name" value="FBOX"/>
    <property type="match status" value="1"/>
</dbReference>
<evidence type="ECO:0000313" key="4">
    <source>
        <dbReference type="Proteomes" id="UP001293593"/>
    </source>
</evidence>
<keyword evidence="1" id="KW-0472">Membrane</keyword>
<dbReference type="PANTHER" id="PTHR31672">
    <property type="entry name" value="BNACNNG10540D PROTEIN"/>
    <property type="match status" value="1"/>
</dbReference>
<protein>
    <recommendedName>
        <fullName evidence="2">F-box domain-containing protein</fullName>
    </recommendedName>
</protein>
<feature type="domain" description="F-box" evidence="2">
    <location>
        <begin position="8"/>
        <end position="49"/>
    </location>
</feature>
<dbReference type="Pfam" id="PF00646">
    <property type="entry name" value="F-box"/>
    <property type="match status" value="1"/>
</dbReference>
<dbReference type="Gene3D" id="1.20.1280.50">
    <property type="match status" value="1"/>
</dbReference>
<reference evidence="3" key="1">
    <citation type="submission" date="2023-10" db="EMBL/GenBank/DDBJ databases">
        <title>Chromosome-level genome of the transformable northern wattle, Acacia crassicarpa.</title>
        <authorList>
            <person name="Massaro I."/>
            <person name="Sinha N.R."/>
            <person name="Poethig S."/>
            <person name="Leichty A.R."/>
        </authorList>
    </citation>
    <scope>NUCLEOTIDE SEQUENCE</scope>
    <source>
        <strain evidence="3">Acra3RX</strain>
        <tissue evidence="3">Leaf</tissue>
    </source>
</reference>
<feature type="transmembrane region" description="Helical" evidence="1">
    <location>
        <begin position="61"/>
        <end position="81"/>
    </location>
</feature>
<comment type="caution">
    <text evidence="3">The sequence shown here is derived from an EMBL/GenBank/DDBJ whole genome shotgun (WGS) entry which is preliminary data.</text>
</comment>
<dbReference type="AlphaFoldDB" id="A0AAE1MR20"/>
<keyword evidence="1" id="KW-1133">Transmembrane helix</keyword>
<organism evidence="3 4">
    <name type="scientific">Acacia crassicarpa</name>
    <name type="common">northern wattle</name>
    <dbReference type="NCBI Taxonomy" id="499986"/>
    <lineage>
        <taxon>Eukaryota</taxon>
        <taxon>Viridiplantae</taxon>
        <taxon>Streptophyta</taxon>
        <taxon>Embryophyta</taxon>
        <taxon>Tracheophyta</taxon>
        <taxon>Spermatophyta</taxon>
        <taxon>Magnoliopsida</taxon>
        <taxon>eudicotyledons</taxon>
        <taxon>Gunneridae</taxon>
        <taxon>Pentapetalae</taxon>
        <taxon>rosids</taxon>
        <taxon>fabids</taxon>
        <taxon>Fabales</taxon>
        <taxon>Fabaceae</taxon>
        <taxon>Caesalpinioideae</taxon>
        <taxon>mimosoid clade</taxon>
        <taxon>Acacieae</taxon>
        <taxon>Acacia</taxon>
    </lineage>
</organism>
<keyword evidence="1" id="KW-0812">Transmembrane</keyword>
<sequence>MAGVAPFLPQEIITNIFSFLSVKSLIKFQCMCNYWKNLIKTPSPSFIAAHLHHSTQLRPCLVFFSTAISMVIVCSYIFLIARCKSLEFRTCPWSIVRHLERLDMCP</sequence>
<evidence type="ECO:0000313" key="3">
    <source>
        <dbReference type="EMBL" id="KAK4269666.1"/>
    </source>
</evidence>
<dbReference type="PANTHER" id="PTHR31672:SF13">
    <property type="entry name" value="F-BOX PROTEIN CPR30-LIKE"/>
    <property type="match status" value="1"/>
</dbReference>
<dbReference type="SUPFAM" id="SSF81383">
    <property type="entry name" value="F-box domain"/>
    <property type="match status" value="1"/>
</dbReference>
<dbReference type="Proteomes" id="UP001293593">
    <property type="component" value="Unassembled WGS sequence"/>
</dbReference>
<evidence type="ECO:0000256" key="1">
    <source>
        <dbReference type="SAM" id="Phobius"/>
    </source>
</evidence>
<accession>A0AAE1MR20</accession>
<evidence type="ECO:0000259" key="2">
    <source>
        <dbReference type="PROSITE" id="PS50181"/>
    </source>
</evidence>
<gene>
    <name evidence="3" type="ORF">QN277_022794</name>
</gene>
<dbReference type="InterPro" id="IPR001810">
    <property type="entry name" value="F-box_dom"/>
</dbReference>
<dbReference type="InterPro" id="IPR036047">
    <property type="entry name" value="F-box-like_dom_sf"/>
</dbReference>
<name>A0AAE1MR20_9FABA</name>